<comment type="subcellular location">
    <subcellularLocation>
        <location evidence="1">Membrane</location>
        <topology evidence="1">Multi-pass membrane protein</topology>
    </subcellularLocation>
</comment>
<feature type="transmembrane region" description="Helical" evidence="8">
    <location>
        <begin position="271"/>
        <end position="293"/>
    </location>
</feature>
<reference evidence="9 10" key="1">
    <citation type="submission" date="2024-09" db="EMBL/GenBank/DDBJ databases">
        <authorList>
            <person name="Sun Q."/>
            <person name="Mori K."/>
        </authorList>
    </citation>
    <scope>NUCLEOTIDE SEQUENCE [LARGE SCALE GENOMIC DNA]</scope>
    <source>
        <strain evidence="9 10">JCM 12520</strain>
    </source>
</reference>
<comment type="caution">
    <text evidence="9">The sequence shown here is derived from an EMBL/GenBank/DDBJ whole genome shotgun (WGS) entry which is preliminary data.</text>
</comment>
<dbReference type="Pfam" id="PF03845">
    <property type="entry name" value="Spore_permease"/>
    <property type="match status" value="1"/>
</dbReference>
<feature type="transmembrane region" description="Helical" evidence="8">
    <location>
        <begin position="187"/>
        <end position="206"/>
    </location>
</feature>
<dbReference type="RefSeq" id="WP_344910537.1">
    <property type="nucleotide sequence ID" value="NZ_BAAAYO010000009.1"/>
</dbReference>
<dbReference type="PANTHER" id="PTHR34975">
    <property type="entry name" value="SPORE GERMINATION PROTEIN A2"/>
    <property type="match status" value="1"/>
</dbReference>
<keyword evidence="3" id="KW-0813">Transport</keyword>
<dbReference type="EMBL" id="JBHMAG010000021">
    <property type="protein sequence ID" value="MFB9756173.1"/>
    <property type="molecule type" value="Genomic_DNA"/>
</dbReference>
<feature type="transmembrane region" description="Helical" evidence="8">
    <location>
        <begin position="148"/>
        <end position="167"/>
    </location>
</feature>
<evidence type="ECO:0000256" key="8">
    <source>
        <dbReference type="SAM" id="Phobius"/>
    </source>
</evidence>
<keyword evidence="5 8" id="KW-0812">Transmembrane</keyword>
<proteinExistence type="inferred from homology"/>
<organism evidence="9 10">
    <name type="scientific">Paenibacillus hodogayensis</name>
    <dbReference type="NCBI Taxonomy" id="279208"/>
    <lineage>
        <taxon>Bacteria</taxon>
        <taxon>Bacillati</taxon>
        <taxon>Bacillota</taxon>
        <taxon>Bacilli</taxon>
        <taxon>Bacillales</taxon>
        <taxon>Paenibacillaceae</taxon>
        <taxon>Paenibacillus</taxon>
    </lineage>
</organism>
<feature type="transmembrane region" description="Helical" evidence="8">
    <location>
        <begin position="122"/>
        <end position="141"/>
    </location>
</feature>
<evidence type="ECO:0000256" key="1">
    <source>
        <dbReference type="ARBA" id="ARBA00004141"/>
    </source>
</evidence>
<accession>A0ABV5W795</accession>
<dbReference type="Proteomes" id="UP001589619">
    <property type="component" value="Unassembled WGS sequence"/>
</dbReference>
<protein>
    <submittedName>
        <fullName evidence="9">Endospore germination permease</fullName>
    </submittedName>
</protein>
<evidence type="ECO:0000256" key="2">
    <source>
        <dbReference type="ARBA" id="ARBA00007998"/>
    </source>
</evidence>
<comment type="similarity">
    <text evidence="2">Belongs to the amino acid-polyamine-organocation (APC) superfamily. Spore germination protein (SGP) (TC 2.A.3.9) family.</text>
</comment>
<feature type="transmembrane region" description="Helical" evidence="8">
    <location>
        <begin position="40"/>
        <end position="61"/>
    </location>
</feature>
<feature type="transmembrane region" description="Helical" evidence="8">
    <location>
        <begin position="338"/>
        <end position="356"/>
    </location>
</feature>
<evidence type="ECO:0000313" key="9">
    <source>
        <dbReference type="EMBL" id="MFB9756173.1"/>
    </source>
</evidence>
<dbReference type="InterPro" id="IPR004761">
    <property type="entry name" value="Spore_GerAB"/>
</dbReference>
<evidence type="ECO:0000256" key="7">
    <source>
        <dbReference type="ARBA" id="ARBA00023136"/>
    </source>
</evidence>
<evidence type="ECO:0000256" key="4">
    <source>
        <dbReference type="ARBA" id="ARBA00022544"/>
    </source>
</evidence>
<dbReference type="NCBIfam" id="TIGR00912">
    <property type="entry name" value="2A0309"/>
    <property type="match status" value="1"/>
</dbReference>
<gene>
    <name evidence="9" type="ORF">ACFFNY_31740</name>
</gene>
<keyword evidence="10" id="KW-1185">Reference proteome</keyword>
<dbReference type="PANTHER" id="PTHR34975:SF2">
    <property type="entry name" value="SPORE GERMINATION PROTEIN A2"/>
    <property type="match status" value="1"/>
</dbReference>
<evidence type="ECO:0000313" key="10">
    <source>
        <dbReference type="Proteomes" id="UP001589619"/>
    </source>
</evidence>
<feature type="transmembrane region" description="Helical" evidence="8">
    <location>
        <begin position="81"/>
        <end position="102"/>
    </location>
</feature>
<keyword evidence="4" id="KW-0309">Germination</keyword>
<name>A0ABV5W795_9BACL</name>
<keyword evidence="6 8" id="KW-1133">Transmembrane helix</keyword>
<sequence length="369" mass="40653">MRKQAFLEVRTFTVLVIFFTIGTSILIAPSGLAAEAKQDGWLGCIIGIALNLLVVLLYVVLAERYPGLSLVQYCEAVLGRWLGKAAGLLFVAFFYLLASLMIGDLGFFLASQIMPETPMEVVQILFIIVVGLAVRAGLAVYSRAAEIFFPWLLLLLAVLIVPLVPKLQLHNVTPVLEYGIKPVLKSGFSLFGLQETVVMLMIYPLVSKGKGRIRGLVLGTAIGGFVLFIITLWSIAVLGASLSANQLFPAYTLAKNINIGHFLERVEGVMIFIWILSIFVKIAITFHSVALGTAQLFRVSDEKPFVWPLALGMLAISLICYPNTIYVKDFLAKNWTPFAIVFMVLLPVLLLCMSMIRGHDAKKSNHRHP</sequence>
<keyword evidence="7 8" id="KW-0472">Membrane</keyword>
<feature type="transmembrane region" description="Helical" evidence="8">
    <location>
        <begin position="218"/>
        <end position="242"/>
    </location>
</feature>
<feature type="transmembrane region" description="Helical" evidence="8">
    <location>
        <begin position="12"/>
        <end position="34"/>
    </location>
</feature>
<evidence type="ECO:0000256" key="6">
    <source>
        <dbReference type="ARBA" id="ARBA00022989"/>
    </source>
</evidence>
<evidence type="ECO:0000256" key="5">
    <source>
        <dbReference type="ARBA" id="ARBA00022692"/>
    </source>
</evidence>
<dbReference type="Gene3D" id="1.20.1740.10">
    <property type="entry name" value="Amino acid/polyamine transporter I"/>
    <property type="match status" value="1"/>
</dbReference>
<feature type="transmembrane region" description="Helical" evidence="8">
    <location>
        <begin position="305"/>
        <end position="326"/>
    </location>
</feature>
<evidence type="ECO:0000256" key="3">
    <source>
        <dbReference type="ARBA" id="ARBA00022448"/>
    </source>
</evidence>